<dbReference type="PROSITE" id="PS50007">
    <property type="entry name" value="PIPLC_X_DOMAIN"/>
    <property type="match status" value="1"/>
</dbReference>
<dbReference type="InterPro" id="IPR030395">
    <property type="entry name" value="GP_PDE_dom"/>
</dbReference>
<protein>
    <submittedName>
        <fullName evidence="3">Putative glycerophosphoryl diester phosphodiesterase 1</fullName>
        <ecNumber evidence="3">3.1.4.46</ecNumber>
    </submittedName>
</protein>
<dbReference type="EC" id="3.1.4.46" evidence="3"/>
<dbReference type="KEGG" id="sdyn:Mal52_18860"/>
<keyword evidence="3" id="KW-0378">Hydrolase</keyword>
<name>A0A517ZLP8_9PLAN</name>
<dbReference type="InterPro" id="IPR017946">
    <property type="entry name" value="PLC-like_Pdiesterase_TIM-brl"/>
</dbReference>
<gene>
    <name evidence="3" type="primary">glpQ1</name>
    <name evidence="3" type="ORF">Mal52_18860</name>
</gene>
<dbReference type="PANTHER" id="PTHR46211">
    <property type="entry name" value="GLYCEROPHOSPHORYL DIESTER PHOSPHODIESTERASE"/>
    <property type="match status" value="1"/>
</dbReference>
<feature type="domain" description="GP-PDE" evidence="2">
    <location>
        <begin position="29"/>
        <end position="253"/>
    </location>
</feature>
<evidence type="ECO:0000256" key="1">
    <source>
        <dbReference type="SAM" id="SignalP"/>
    </source>
</evidence>
<keyword evidence="1" id="KW-0732">Signal</keyword>
<dbReference type="PROSITE" id="PS51704">
    <property type="entry name" value="GP_PDE"/>
    <property type="match status" value="1"/>
</dbReference>
<evidence type="ECO:0000313" key="3">
    <source>
        <dbReference type="EMBL" id="QDU43412.1"/>
    </source>
</evidence>
<dbReference type="EMBL" id="CP036276">
    <property type="protein sequence ID" value="QDU43412.1"/>
    <property type="molecule type" value="Genomic_DNA"/>
</dbReference>
<keyword evidence="4" id="KW-1185">Reference proteome</keyword>
<organism evidence="3 4">
    <name type="scientific">Symmachiella dynata</name>
    <dbReference type="NCBI Taxonomy" id="2527995"/>
    <lineage>
        <taxon>Bacteria</taxon>
        <taxon>Pseudomonadati</taxon>
        <taxon>Planctomycetota</taxon>
        <taxon>Planctomycetia</taxon>
        <taxon>Planctomycetales</taxon>
        <taxon>Planctomycetaceae</taxon>
        <taxon>Symmachiella</taxon>
    </lineage>
</organism>
<feature type="signal peptide" evidence="1">
    <location>
        <begin position="1"/>
        <end position="20"/>
    </location>
</feature>
<accession>A0A517ZLP8</accession>
<dbReference type="Gene3D" id="3.20.20.190">
    <property type="entry name" value="Phosphatidylinositol (PI) phosphodiesterase"/>
    <property type="match status" value="1"/>
</dbReference>
<dbReference type="AlphaFoldDB" id="A0A517ZLP8"/>
<dbReference type="GO" id="GO:0008889">
    <property type="term" value="F:glycerophosphodiester phosphodiesterase activity"/>
    <property type="evidence" value="ECO:0007669"/>
    <property type="project" value="UniProtKB-EC"/>
</dbReference>
<reference evidence="3 4" key="1">
    <citation type="submission" date="2019-02" db="EMBL/GenBank/DDBJ databases">
        <title>Deep-cultivation of Planctomycetes and their phenomic and genomic characterization uncovers novel biology.</title>
        <authorList>
            <person name="Wiegand S."/>
            <person name="Jogler M."/>
            <person name="Boedeker C."/>
            <person name="Pinto D."/>
            <person name="Vollmers J."/>
            <person name="Rivas-Marin E."/>
            <person name="Kohn T."/>
            <person name="Peeters S.H."/>
            <person name="Heuer A."/>
            <person name="Rast P."/>
            <person name="Oberbeckmann S."/>
            <person name="Bunk B."/>
            <person name="Jeske O."/>
            <person name="Meyerdierks A."/>
            <person name="Storesund J.E."/>
            <person name="Kallscheuer N."/>
            <person name="Luecker S."/>
            <person name="Lage O.M."/>
            <person name="Pohl T."/>
            <person name="Merkel B.J."/>
            <person name="Hornburger P."/>
            <person name="Mueller R.-W."/>
            <person name="Bruemmer F."/>
            <person name="Labrenz M."/>
            <person name="Spormann A.M."/>
            <person name="Op den Camp H."/>
            <person name="Overmann J."/>
            <person name="Amann R."/>
            <person name="Jetten M.S.M."/>
            <person name="Mascher T."/>
            <person name="Medema M.H."/>
            <person name="Devos D.P."/>
            <person name="Kaster A.-K."/>
            <person name="Ovreas L."/>
            <person name="Rohde M."/>
            <person name="Galperin M.Y."/>
            <person name="Jogler C."/>
        </authorList>
    </citation>
    <scope>NUCLEOTIDE SEQUENCE [LARGE SCALE GENOMIC DNA]</scope>
    <source>
        <strain evidence="3 4">Mal52</strain>
    </source>
</reference>
<proteinExistence type="predicted"/>
<dbReference type="SUPFAM" id="SSF51695">
    <property type="entry name" value="PLC-like phosphodiesterases"/>
    <property type="match status" value="1"/>
</dbReference>
<dbReference type="CDD" id="cd08566">
    <property type="entry name" value="GDPD_AtGDE_like"/>
    <property type="match status" value="1"/>
</dbReference>
<evidence type="ECO:0000313" key="4">
    <source>
        <dbReference type="Proteomes" id="UP000319383"/>
    </source>
</evidence>
<feature type="chain" id="PRO_5021881994" evidence="1">
    <location>
        <begin position="21"/>
        <end position="259"/>
    </location>
</feature>
<dbReference type="Proteomes" id="UP000319383">
    <property type="component" value="Chromosome"/>
</dbReference>
<dbReference type="PANTHER" id="PTHR46211:SF14">
    <property type="entry name" value="GLYCEROPHOSPHODIESTER PHOSPHODIESTERASE"/>
    <property type="match status" value="1"/>
</dbReference>
<dbReference type="Pfam" id="PF03009">
    <property type="entry name" value="GDPD"/>
    <property type="match status" value="1"/>
</dbReference>
<dbReference type="GO" id="GO:0006629">
    <property type="term" value="P:lipid metabolic process"/>
    <property type="evidence" value="ECO:0007669"/>
    <property type="project" value="InterPro"/>
</dbReference>
<evidence type="ECO:0000259" key="2">
    <source>
        <dbReference type="PROSITE" id="PS51704"/>
    </source>
</evidence>
<dbReference type="RefSeq" id="WP_145375521.1">
    <property type="nucleotide sequence ID" value="NZ_CP036276.1"/>
</dbReference>
<sequence precursor="true">MPLRLLIVLLVCAGTAPLMAAENPKPKRIIVIAHRGAHQKAPENTLASFQHAIDLGCDYVEVDVRRTNDGVLVLMHDSDVARTTDGQGKVNELTYADIQKLTVGQSEKVPTFDEALKLCRGKIKIYIDHKDAPPAEIVETVTRHKMVNDVIVYSSYDGLRAFKTLNPKIWIMPPNPGTVEKINAIRRDLKAETFDGNVRDWTAEHAEAAHAAGAQIWVDNLGENDNEAGFQKSLDLGVDAIQTDYPEKLIPFLKRLGRR</sequence>